<organism evidence="1 2">
    <name type="scientific">Arabidopsis thaliana</name>
    <name type="common">Mouse-ear cress</name>
    <dbReference type="NCBI Taxonomy" id="3702"/>
    <lineage>
        <taxon>Eukaryota</taxon>
        <taxon>Viridiplantae</taxon>
        <taxon>Streptophyta</taxon>
        <taxon>Embryophyta</taxon>
        <taxon>Tracheophyta</taxon>
        <taxon>Spermatophyta</taxon>
        <taxon>Magnoliopsida</taxon>
        <taxon>eudicotyledons</taxon>
        <taxon>Gunneridae</taxon>
        <taxon>Pentapetalae</taxon>
        <taxon>rosids</taxon>
        <taxon>malvids</taxon>
        <taxon>Brassicales</taxon>
        <taxon>Brassicaceae</taxon>
        <taxon>Camelineae</taxon>
        <taxon>Arabidopsis</taxon>
    </lineage>
</organism>
<dbReference type="Proteomes" id="UP000426265">
    <property type="component" value="Unassembled WGS sequence"/>
</dbReference>
<reference evidence="1 2" key="1">
    <citation type="submission" date="2019-11" db="EMBL/GenBank/DDBJ databases">
        <authorList>
            <person name="Jiao W.-B."/>
            <person name="Schneeberger K."/>
        </authorList>
    </citation>
    <scope>NUCLEOTIDE SEQUENCE [LARGE SCALE GENOMIC DNA]</scope>
    <source>
        <strain evidence="2">cv. An-1</strain>
    </source>
</reference>
<evidence type="ECO:0000313" key="1">
    <source>
        <dbReference type="EMBL" id="VYS52168.1"/>
    </source>
</evidence>
<dbReference type="AlphaFoldDB" id="A0A654ETU8"/>
<dbReference type="ExpressionAtlas" id="A0A654ETU8">
    <property type="expression patterns" value="baseline and differential"/>
</dbReference>
<gene>
    <name evidence="1" type="ORF">AN1_LOCUS7630</name>
</gene>
<evidence type="ECO:0000313" key="2">
    <source>
        <dbReference type="Proteomes" id="UP000426265"/>
    </source>
</evidence>
<name>A0A654ETU8_ARATH</name>
<protein>
    <submittedName>
        <fullName evidence="1">Uncharacterized protein</fullName>
    </submittedName>
</protein>
<proteinExistence type="predicted"/>
<accession>A0A654ETU8</accession>
<sequence>MSAHTSMSATQTFDVDLLQLPNIQQLHDVHQLVVLISNSSLISINSLLSESASSNRTKEKRENPYKTETLSDTIIEANSTINFSGTDRAVARRCPELSPSRRSLLKGFIIWSSLLSGFLLFQTSFLPLNPKIITTTLLSNLLSGASSSLNLPAILVVYPLHLLSLKPSSASPCSPLDRSSALAPALVKHPTMENPTSVDRTSSPAFDWLDLVPEASKSVAKNPKSDLLSMVMKRRSNRRLNLI</sequence>
<dbReference type="EMBL" id="CACRSJ010000105">
    <property type="protein sequence ID" value="VYS52168.1"/>
    <property type="molecule type" value="Genomic_DNA"/>
</dbReference>